<reference evidence="4" key="2">
    <citation type="journal article" date="2022" name="Hortic Res">
        <title>The genome of Dioscorea zingiberensis sheds light on the biosynthesis, origin and evolution of the medicinally important diosgenin saponins.</title>
        <authorList>
            <person name="Li Y."/>
            <person name="Tan C."/>
            <person name="Li Z."/>
            <person name="Guo J."/>
            <person name="Li S."/>
            <person name="Chen X."/>
            <person name="Wang C."/>
            <person name="Dai X."/>
            <person name="Yang H."/>
            <person name="Song W."/>
            <person name="Hou L."/>
            <person name="Xu J."/>
            <person name="Tong Z."/>
            <person name="Xu A."/>
            <person name="Yuan X."/>
            <person name="Wang W."/>
            <person name="Yang Q."/>
            <person name="Chen L."/>
            <person name="Sun Z."/>
            <person name="Wang K."/>
            <person name="Pan B."/>
            <person name="Chen J."/>
            <person name="Bao Y."/>
            <person name="Liu F."/>
            <person name="Qi X."/>
            <person name="Gang D.R."/>
            <person name="Wen J."/>
            <person name="Li J."/>
        </authorList>
    </citation>
    <scope>NUCLEOTIDE SEQUENCE</scope>
    <source>
        <strain evidence="4">Dzin_1.0</strain>
    </source>
</reference>
<dbReference type="NCBIfam" id="TIGR00756">
    <property type="entry name" value="PPR"/>
    <property type="match status" value="1"/>
</dbReference>
<name>A0A9D5HGG2_9LILI</name>
<gene>
    <name evidence="4" type="ORF">J5N97_017520</name>
</gene>
<keyword evidence="2" id="KW-0677">Repeat</keyword>
<evidence type="ECO:0000256" key="3">
    <source>
        <dbReference type="PROSITE-ProRule" id="PRU00708"/>
    </source>
</evidence>
<dbReference type="PANTHER" id="PTHR47939">
    <property type="entry name" value="MEMBRANE-ASSOCIATED SALT-INDUCIBLE PROTEIN-LIKE"/>
    <property type="match status" value="1"/>
</dbReference>
<dbReference type="Proteomes" id="UP001085076">
    <property type="component" value="Miscellaneous, Linkage group lg04"/>
</dbReference>
<evidence type="ECO:0008006" key="6">
    <source>
        <dbReference type="Google" id="ProtNLM"/>
    </source>
</evidence>
<dbReference type="AlphaFoldDB" id="A0A9D5HGG2"/>
<sequence length="132" mass="14874">MRWRQHESVLRLWNEISENGLSPDRSAYIVLIHGLFLNGKLEEASKYYDEMREKGFAPEPKTEEMIQAWLSGKETSKKSGMVELNDKRVAKDSLKKDRVANASNGSPLCTSPRSIVSLMLSYTGFGACAAWC</sequence>
<comment type="similarity">
    <text evidence="1">Belongs to the PPR family. P subfamily.</text>
</comment>
<dbReference type="Pfam" id="PF01535">
    <property type="entry name" value="PPR"/>
    <property type="match status" value="1"/>
</dbReference>
<dbReference type="PROSITE" id="PS51375">
    <property type="entry name" value="PPR"/>
    <property type="match status" value="1"/>
</dbReference>
<dbReference type="EMBL" id="JAGGNH010000004">
    <property type="protein sequence ID" value="KAJ0975555.1"/>
    <property type="molecule type" value="Genomic_DNA"/>
</dbReference>
<dbReference type="InterPro" id="IPR050667">
    <property type="entry name" value="PPR-containing_protein"/>
</dbReference>
<reference evidence="4" key="1">
    <citation type="submission" date="2021-03" db="EMBL/GenBank/DDBJ databases">
        <authorList>
            <person name="Li Z."/>
            <person name="Yang C."/>
        </authorList>
    </citation>
    <scope>NUCLEOTIDE SEQUENCE</scope>
    <source>
        <strain evidence="4">Dzin_1.0</strain>
        <tissue evidence="4">Leaf</tissue>
    </source>
</reference>
<comment type="caution">
    <text evidence="4">The sequence shown here is derived from an EMBL/GenBank/DDBJ whole genome shotgun (WGS) entry which is preliminary data.</text>
</comment>
<evidence type="ECO:0000256" key="2">
    <source>
        <dbReference type="ARBA" id="ARBA00022737"/>
    </source>
</evidence>
<protein>
    <recommendedName>
        <fullName evidence="6">Pentatricopeptide repeat-containing protein</fullName>
    </recommendedName>
</protein>
<dbReference type="InterPro" id="IPR002885">
    <property type="entry name" value="PPR_rpt"/>
</dbReference>
<keyword evidence="5" id="KW-1185">Reference proteome</keyword>
<organism evidence="4 5">
    <name type="scientific">Dioscorea zingiberensis</name>
    <dbReference type="NCBI Taxonomy" id="325984"/>
    <lineage>
        <taxon>Eukaryota</taxon>
        <taxon>Viridiplantae</taxon>
        <taxon>Streptophyta</taxon>
        <taxon>Embryophyta</taxon>
        <taxon>Tracheophyta</taxon>
        <taxon>Spermatophyta</taxon>
        <taxon>Magnoliopsida</taxon>
        <taxon>Liliopsida</taxon>
        <taxon>Dioscoreales</taxon>
        <taxon>Dioscoreaceae</taxon>
        <taxon>Dioscorea</taxon>
    </lineage>
</organism>
<evidence type="ECO:0000313" key="5">
    <source>
        <dbReference type="Proteomes" id="UP001085076"/>
    </source>
</evidence>
<evidence type="ECO:0000256" key="1">
    <source>
        <dbReference type="ARBA" id="ARBA00007626"/>
    </source>
</evidence>
<dbReference type="Gene3D" id="1.25.40.10">
    <property type="entry name" value="Tetratricopeptide repeat domain"/>
    <property type="match status" value="1"/>
</dbReference>
<proteinExistence type="inferred from homology"/>
<dbReference type="InterPro" id="IPR011990">
    <property type="entry name" value="TPR-like_helical_dom_sf"/>
</dbReference>
<accession>A0A9D5HGG2</accession>
<dbReference type="PANTHER" id="PTHR47939:SF5">
    <property type="entry name" value="PENTACOTRIPEPTIDE-REPEAT REGION OF PRORP DOMAIN-CONTAINING PROTEIN"/>
    <property type="match status" value="1"/>
</dbReference>
<feature type="repeat" description="PPR" evidence="3">
    <location>
        <begin position="24"/>
        <end position="58"/>
    </location>
</feature>
<evidence type="ECO:0000313" key="4">
    <source>
        <dbReference type="EMBL" id="KAJ0975555.1"/>
    </source>
</evidence>
<dbReference type="OrthoDB" id="185373at2759"/>